<comment type="caution">
    <text evidence="2">The sequence shown here is derived from an EMBL/GenBank/DDBJ whole genome shotgun (WGS) entry which is preliminary data.</text>
</comment>
<feature type="signal peptide" evidence="1">
    <location>
        <begin position="1"/>
        <end position="30"/>
    </location>
</feature>
<name>A0A5B3FRC9_9BACT</name>
<feature type="chain" id="PRO_5023140955" description="Peptidase C1A papain C-terminal domain-containing protein" evidence="1">
    <location>
        <begin position="31"/>
        <end position="179"/>
    </location>
</feature>
<organism evidence="2 3">
    <name type="scientific">Alistipes shahii</name>
    <dbReference type="NCBI Taxonomy" id="328814"/>
    <lineage>
        <taxon>Bacteria</taxon>
        <taxon>Pseudomonadati</taxon>
        <taxon>Bacteroidota</taxon>
        <taxon>Bacteroidia</taxon>
        <taxon>Bacteroidales</taxon>
        <taxon>Rikenellaceae</taxon>
        <taxon>Alistipes</taxon>
    </lineage>
</organism>
<evidence type="ECO:0008006" key="4">
    <source>
        <dbReference type="Google" id="ProtNLM"/>
    </source>
</evidence>
<dbReference type="SUPFAM" id="SSF54001">
    <property type="entry name" value="Cysteine proteinases"/>
    <property type="match status" value="1"/>
</dbReference>
<keyword evidence="1" id="KW-0732">Signal</keyword>
<proteinExistence type="predicted"/>
<dbReference type="AlphaFoldDB" id="A0A5B3FRC9"/>
<gene>
    <name evidence="2" type="ORF">F2Y13_16045</name>
</gene>
<dbReference type="Proteomes" id="UP000323567">
    <property type="component" value="Unassembled WGS sequence"/>
</dbReference>
<reference evidence="2 3" key="1">
    <citation type="journal article" date="2019" name="Nat. Med.">
        <title>A library of human gut bacterial isolates paired with longitudinal multiomics data enables mechanistic microbiome research.</title>
        <authorList>
            <person name="Poyet M."/>
            <person name="Groussin M."/>
            <person name="Gibbons S.M."/>
            <person name="Avila-Pacheco J."/>
            <person name="Jiang X."/>
            <person name="Kearney S.M."/>
            <person name="Perrotta A.R."/>
            <person name="Berdy B."/>
            <person name="Zhao S."/>
            <person name="Lieberman T.D."/>
            <person name="Swanson P.K."/>
            <person name="Smith M."/>
            <person name="Roesemann S."/>
            <person name="Alexander J.E."/>
            <person name="Rich S.A."/>
            <person name="Livny J."/>
            <person name="Vlamakis H."/>
            <person name="Clish C."/>
            <person name="Bullock K."/>
            <person name="Deik A."/>
            <person name="Scott J."/>
            <person name="Pierce K.A."/>
            <person name="Xavier R.J."/>
            <person name="Alm E.J."/>
        </authorList>
    </citation>
    <scope>NUCLEOTIDE SEQUENCE [LARGE SCALE GENOMIC DNA]</scope>
    <source>
        <strain evidence="2 3">BIOML-A2</strain>
    </source>
</reference>
<protein>
    <recommendedName>
        <fullName evidence="4">Peptidase C1A papain C-terminal domain-containing protein</fullName>
    </recommendedName>
</protein>
<accession>A0A5B3FRC9</accession>
<sequence length="179" mass="20463">MKNLKTNKTALLCLTAVSFFSLPYICPVYAFDNPIDTSLETYFNSRREDPWDKNSDVSWWAQPILDQGSTMFCWSFSGASAAADQLNRSLRDTGKLTQSSMVRFDPFYNGWLKTFPSRDTAWDSKIFTKPNVVFDNPFETAINQLGSELPFFVSTLQWGLKKMEGVDFKFAPVETSDRL</sequence>
<dbReference type="InterPro" id="IPR038765">
    <property type="entry name" value="Papain-like_cys_pep_sf"/>
</dbReference>
<evidence type="ECO:0000313" key="2">
    <source>
        <dbReference type="EMBL" id="KAA2363352.1"/>
    </source>
</evidence>
<evidence type="ECO:0000256" key="1">
    <source>
        <dbReference type="SAM" id="SignalP"/>
    </source>
</evidence>
<dbReference type="EMBL" id="VVXK01000060">
    <property type="protein sequence ID" value="KAA2363352.1"/>
    <property type="molecule type" value="Genomic_DNA"/>
</dbReference>
<dbReference type="RefSeq" id="WP_149887989.1">
    <property type="nucleotide sequence ID" value="NZ_VVXK01000060.1"/>
</dbReference>
<evidence type="ECO:0000313" key="3">
    <source>
        <dbReference type="Proteomes" id="UP000323567"/>
    </source>
</evidence>